<accession>A0A9J5W588</accession>
<name>A0A9J5W588_SOLCO</name>
<organism evidence="1 2">
    <name type="scientific">Solanum commersonii</name>
    <name type="common">Commerson's wild potato</name>
    <name type="synonym">Commerson's nightshade</name>
    <dbReference type="NCBI Taxonomy" id="4109"/>
    <lineage>
        <taxon>Eukaryota</taxon>
        <taxon>Viridiplantae</taxon>
        <taxon>Streptophyta</taxon>
        <taxon>Embryophyta</taxon>
        <taxon>Tracheophyta</taxon>
        <taxon>Spermatophyta</taxon>
        <taxon>Magnoliopsida</taxon>
        <taxon>eudicotyledons</taxon>
        <taxon>Gunneridae</taxon>
        <taxon>Pentapetalae</taxon>
        <taxon>asterids</taxon>
        <taxon>lamiids</taxon>
        <taxon>Solanales</taxon>
        <taxon>Solanaceae</taxon>
        <taxon>Solanoideae</taxon>
        <taxon>Solaneae</taxon>
        <taxon>Solanum</taxon>
    </lineage>
</organism>
<protein>
    <submittedName>
        <fullName evidence="1">Uncharacterized protein</fullName>
    </submittedName>
</protein>
<sequence>MIFLLENYDIQRKEEPWKIFNTGSVEFQHFSGYNTRENVYNFSKMIIKQIISVEDCGISLMKERQISVNKVYEFYILGLYSCF</sequence>
<dbReference type="AlphaFoldDB" id="A0A9J5W588"/>
<keyword evidence="2" id="KW-1185">Reference proteome</keyword>
<gene>
    <name evidence="1" type="ORF">H5410_060448</name>
</gene>
<dbReference type="EMBL" id="JACXVP010000012">
    <property type="protein sequence ID" value="KAG5570682.1"/>
    <property type="molecule type" value="Genomic_DNA"/>
</dbReference>
<comment type="caution">
    <text evidence="1">The sequence shown here is derived from an EMBL/GenBank/DDBJ whole genome shotgun (WGS) entry which is preliminary data.</text>
</comment>
<evidence type="ECO:0000313" key="1">
    <source>
        <dbReference type="EMBL" id="KAG5570682.1"/>
    </source>
</evidence>
<evidence type="ECO:0000313" key="2">
    <source>
        <dbReference type="Proteomes" id="UP000824120"/>
    </source>
</evidence>
<dbReference type="Proteomes" id="UP000824120">
    <property type="component" value="Chromosome 12"/>
</dbReference>
<proteinExistence type="predicted"/>
<reference evidence="1 2" key="1">
    <citation type="submission" date="2020-09" db="EMBL/GenBank/DDBJ databases">
        <title>De no assembly of potato wild relative species, Solanum commersonii.</title>
        <authorList>
            <person name="Cho K."/>
        </authorList>
    </citation>
    <scope>NUCLEOTIDE SEQUENCE [LARGE SCALE GENOMIC DNA]</scope>
    <source>
        <strain evidence="1">LZ3.2</strain>
        <tissue evidence="1">Leaf</tissue>
    </source>
</reference>